<dbReference type="InterPro" id="IPR005821">
    <property type="entry name" value="Ion_trans_dom"/>
</dbReference>
<keyword evidence="3 5" id="KW-1133">Transmembrane helix</keyword>
<keyword evidence="8" id="KW-1185">Reference proteome</keyword>
<keyword evidence="4 5" id="KW-0472">Membrane</keyword>
<dbReference type="GeneTree" id="ENSGT00940000167352"/>
<protein>
    <recommendedName>
        <fullName evidence="6">Ion transport domain-containing protein</fullName>
    </recommendedName>
</protein>
<dbReference type="GO" id="GO:0086010">
    <property type="term" value="P:membrane depolarization during action potential"/>
    <property type="evidence" value="ECO:0007669"/>
    <property type="project" value="TreeGrafter"/>
</dbReference>
<dbReference type="PANTHER" id="PTHR10037:SF223">
    <property type="entry name" value="SODIUM CHANNEL PROTEIN TYPE 4 SUBUNIT ALPHA"/>
    <property type="match status" value="1"/>
</dbReference>
<dbReference type="AlphaFoldDB" id="A0A3B3V5N0"/>
<name>A0A3B3V5N0_9TELE</name>
<reference evidence="7" key="2">
    <citation type="submission" date="2025-09" db="UniProtKB">
        <authorList>
            <consortium name="Ensembl"/>
        </authorList>
    </citation>
    <scope>IDENTIFICATION</scope>
</reference>
<sequence>IFKLYVFISECYSCCPCLDIDTSQTIGRIWLYIRKTSIAIVESKYFKSFIIIMILLSSAVLAFEDIYIEQRRDIKIILDYADQVFNFVFVVEIIFKLVAYGCKSFFSNAWCWLDFLIADVSLVLLSANILGYSELGAIQSLRTLRALRPLRVLSCFEGLRVRLAVK</sequence>
<dbReference type="InterPro" id="IPR043203">
    <property type="entry name" value="VGCC_Ca_Na"/>
</dbReference>
<dbReference type="Pfam" id="PF00520">
    <property type="entry name" value="Ion_trans"/>
    <property type="match status" value="1"/>
</dbReference>
<dbReference type="SUPFAM" id="SSF81324">
    <property type="entry name" value="Voltage-gated potassium channels"/>
    <property type="match status" value="1"/>
</dbReference>
<dbReference type="GO" id="GO:0001518">
    <property type="term" value="C:voltage-gated sodium channel complex"/>
    <property type="evidence" value="ECO:0007669"/>
    <property type="project" value="TreeGrafter"/>
</dbReference>
<evidence type="ECO:0000313" key="7">
    <source>
        <dbReference type="Ensembl" id="ENSPLAP00000020219.1"/>
    </source>
</evidence>
<dbReference type="STRING" id="48699.ENSPLAP00000020219"/>
<evidence type="ECO:0000256" key="4">
    <source>
        <dbReference type="ARBA" id="ARBA00023136"/>
    </source>
</evidence>
<dbReference type="Gene3D" id="1.20.120.350">
    <property type="entry name" value="Voltage-gated potassium channels. Chain C"/>
    <property type="match status" value="1"/>
</dbReference>
<feature type="transmembrane region" description="Helical" evidence="5">
    <location>
        <begin position="84"/>
        <end position="106"/>
    </location>
</feature>
<keyword evidence="2 5" id="KW-0812">Transmembrane</keyword>
<accession>A0A3B3V5N0</accession>
<evidence type="ECO:0000256" key="2">
    <source>
        <dbReference type="ARBA" id="ARBA00022692"/>
    </source>
</evidence>
<organism evidence="7 8">
    <name type="scientific">Poecilia latipinna</name>
    <name type="common">sailfin molly</name>
    <dbReference type="NCBI Taxonomy" id="48699"/>
    <lineage>
        <taxon>Eukaryota</taxon>
        <taxon>Metazoa</taxon>
        <taxon>Chordata</taxon>
        <taxon>Craniata</taxon>
        <taxon>Vertebrata</taxon>
        <taxon>Euteleostomi</taxon>
        <taxon>Actinopterygii</taxon>
        <taxon>Neopterygii</taxon>
        <taxon>Teleostei</taxon>
        <taxon>Neoteleostei</taxon>
        <taxon>Acanthomorphata</taxon>
        <taxon>Ovalentaria</taxon>
        <taxon>Atherinomorphae</taxon>
        <taxon>Cyprinodontiformes</taxon>
        <taxon>Poeciliidae</taxon>
        <taxon>Poeciliinae</taxon>
        <taxon>Poecilia</taxon>
    </lineage>
</organism>
<feature type="domain" description="Ion transport" evidence="6">
    <location>
        <begin position="43"/>
        <end position="161"/>
    </location>
</feature>
<evidence type="ECO:0000256" key="1">
    <source>
        <dbReference type="ARBA" id="ARBA00004141"/>
    </source>
</evidence>
<feature type="transmembrane region" description="Helical" evidence="5">
    <location>
        <begin position="112"/>
        <end position="132"/>
    </location>
</feature>
<evidence type="ECO:0000256" key="3">
    <source>
        <dbReference type="ARBA" id="ARBA00022989"/>
    </source>
</evidence>
<dbReference type="Ensembl" id="ENSPLAT00000014093.1">
    <property type="protein sequence ID" value="ENSPLAP00000020219.1"/>
    <property type="gene ID" value="ENSPLAG00000002959.1"/>
</dbReference>
<dbReference type="GO" id="GO:0019228">
    <property type="term" value="P:neuronal action potential"/>
    <property type="evidence" value="ECO:0007669"/>
    <property type="project" value="TreeGrafter"/>
</dbReference>
<dbReference type="InterPro" id="IPR027359">
    <property type="entry name" value="Volt_channel_dom_sf"/>
</dbReference>
<reference evidence="7" key="1">
    <citation type="submission" date="2025-08" db="UniProtKB">
        <authorList>
            <consortium name="Ensembl"/>
        </authorList>
    </citation>
    <scope>IDENTIFICATION</scope>
</reference>
<evidence type="ECO:0000259" key="6">
    <source>
        <dbReference type="Pfam" id="PF00520"/>
    </source>
</evidence>
<dbReference type="FunFam" id="1.20.120.350:FF:000003">
    <property type="entry name" value="Voltage-dependent sodium channel"/>
    <property type="match status" value="1"/>
</dbReference>
<evidence type="ECO:0000313" key="8">
    <source>
        <dbReference type="Proteomes" id="UP000261500"/>
    </source>
</evidence>
<dbReference type="PANTHER" id="PTHR10037">
    <property type="entry name" value="VOLTAGE-GATED CATION CHANNEL CALCIUM AND SODIUM"/>
    <property type="match status" value="1"/>
</dbReference>
<comment type="subcellular location">
    <subcellularLocation>
        <location evidence="1">Membrane</location>
        <topology evidence="1">Multi-pass membrane protein</topology>
    </subcellularLocation>
</comment>
<evidence type="ECO:0000256" key="5">
    <source>
        <dbReference type="SAM" id="Phobius"/>
    </source>
</evidence>
<feature type="transmembrane region" description="Helical" evidence="5">
    <location>
        <begin position="45"/>
        <end position="63"/>
    </location>
</feature>
<dbReference type="Proteomes" id="UP000261500">
    <property type="component" value="Unplaced"/>
</dbReference>
<dbReference type="GO" id="GO:0005248">
    <property type="term" value="F:voltage-gated sodium channel activity"/>
    <property type="evidence" value="ECO:0007669"/>
    <property type="project" value="TreeGrafter"/>
</dbReference>
<proteinExistence type="predicted"/>